<evidence type="ECO:0000313" key="1">
    <source>
        <dbReference type="EMBL" id="CAE0369535.1"/>
    </source>
</evidence>
<dbReference type="InterPro" id="IPR014710">
    <property type="entry name" value="RmlC-like_jellyroll"/>
</dbReference>
<sequence>MMDGQYPRVVSHEQLRGAEKSAVDAKEKDGALNWTDDVRIYEYCSAANPDIPAIPVFVHPPHLHETGDSRIIPFDLSEQLGAEECGNISRTSPNLLASFIRIIIGDSIQTEAVATSQAFYVIRGDGTSTSMEHGSISWSTGDLFVLPKTDGIVKHTCQHADEHGAAALYWIHDGPLLHYLGVAPTKKRFNPTHFSRRRLLDQVEEISHSSNAQHKNRLGVLLGNAATENSTLTLTHTLWSLLNSIAPNTVQRPHRHNSVALDLAVSAPWPPGSVYTLMGKEIDSEGNIIHPIRCDWIPGGVFVTPPGWWHSHHNESNSIAWVLPMQDAGLYTFQRTLDIRFVDDELELHKKGRIRGSAFQVTNKQYTEIANAAANLDIPNFDYGL</sequence>
<name>A0A6S8DNF9_9STRA</name>
<dbReference type="PANTHER" id="PTHR41517">
    <property type="entry name" value="1,2-DIOXYGENASE PROTEIN-RELATED"/>
    <property type="match status" value="1"/>
</dbReference>
<dbReference type="PANTHER" id="PTHR41517:SF1">
    <property type="entry name" value="CUPIN"/>
    <property type="match status" value="1"/>
</dbReference>
<dbReference type="GO" id="GO:0051213">
    <property type="term" value="F:dioxygenase activity"/>
    <property type="evidence" value="ECO:0007669"/>
    <property type="project" value="InterPro"/>
</dbReference>
<dbReference type="EMBL" id="HBIJ01015419">
    <property type="protein sequence ID" value="CAE0369535.1"/>
    <property type="molecule type" value="Transcribed_RNA"/>
</dbReference>
<protein>
    <recommendedName>
        <fullName evidence="3">Cupin type-1 domain-containing protein</fullName>
    </recommendedName>
</protein>
<dbReference type="EMBL" id="HBIJ01015420">
    <property type="protein sequence ID" value="CAE0369536.1"/>
    <property type="molecule type" value="Transcribed_RNA"/>
</dbReference>
<accession>A0A6S8DNF9</accession>
<organism evidence="2">
    <name type="scientific">Aureoumbra lagunensis</name>
    <dbReference type="NCBI Taxonomy" id="44058"/>
    <lineage>
        <taxon>Eukaryota</taxon>
        <taxon>Sar</taxon>
        <taxon>Stramenopiles</taxon>
        <taxon>Ochrophyta</taxon>
        <taxon>Pelagophyceae</taxon>
        <taxon>Pelagomonadales</taxon>
        <taxon>Aureoumbra</taxon>
    </lineage>
</organism>
<dbReference type="Gene3D" id="2.60.120.10">
    <property type="entry name" value="Jelly Rolls"/>
    <property type="match status" value="2"/>
</dbReference>
<evidence type="ECO:0000313" key="2">
    <source>
        <dbReference type="EMBL" id="CAE0369536.1"/>
    </source>
</evidence>
<dbReference type="SUPFAM" id="SSF51182">
    <property type="entry name" value="RmlC-like cupins"/>
    <property type="match status" value="1"/>
</dbReference>
<dbReference type="InterPro" id="IPR047183">
    <property type="entry name" value="GDO-like"/>
</dbReference>
<gene>
    <name evidence="1" type="ORF">ALAG00032_LOCUS10298</name>
    <name evidence="2" type="ORF">ALAG00032_LOCUS10299</name>
</gene>
<proteinExistence type="predicted"/>
<reference evidence="2" key="1">
    <citation type="submission" date="2021-01" db="EMBL/GenBank/DDBJ databases">
        <authorList>
            <person name="Corre E."/>
            <person name="Pelletier E."/>
            <person name="Niang G."/>
            <person name="Scheremetjew M."/>
            <person name="Finn R."/>
            <person name="Kale V."/>
            <person name="Holt S."/>
            <person name="Cochrane G."/>
            <person name="Meng A."/>
            <person name="Brown T."/>
            <person name="Cohen L."/>
        </authorList>
    </citation>
    <scope>NUCLEOTIDE SEQUENCE</scope>
    <source>
        <strain evidence="2">CCMP1510</strain>
    </source>
</reference>
<dbReference type="AlphaFoldDB" id="A0A6S8DNF9"/>
<dbReference type="InterPro" id="IPR011051">
    <property type="entry name" value="RmlC_Cupin_sf"/>
</dbReference>
<evidence type="ECO:0008006" key="3">
    <source>
        <dbReference type="Google" id="ProtNLM"/>
    </source>
</evidence>